<gene>
    <name evidence="15" type="ORF">RN001_011118</name>
</gene>
<keyword evidence="8" id="KW-0492">Microsome</keyword>
<keyword evidence="16" id="KW-1185">Reference proteome</keyword>
<evidence type="ECO:0000256" key="7">
    <source>
        <dbReference type="ARBA" id="ARBA00022824"/>
    </source>
</evidence>
<evidence type="ECO:0000256" key="14">
    <source>
        <dbReference type="RuleBase" id="RU000461"/>
    </source>
</evidence>
<evidence type="ECO:0000256" key="12">
    <source>
        <dbReference type="ARBA" id="ARBA00023136"/>
    </source>
</evidence>
<protein>
    <recommendedName>
        <fullName evidence="17">Cytochrome P450</fullName>
    </recommendedName>
</protein>
<dbReference type="GO" id="GO:0020037">
    <property type="term" value="F:heme binding"/>
    <property type="evidence" value="ECO:0007669"/>
    <property type="project" value="InterPro"/>
</dbReference>
<evidence type="ECO:0000256" key="1">
    <source>
        <dbReference type="ARBA" id="ARBA00001971"/>
    </source>
</evidence>
<evidence type="ECO:0000313" key="15">
    <source>
        <dbReference type="EMBL" id="KAK4878612.1"/>
    </source>
</evidence>
<proteinExistence type="inferred from homology"/>
<dbReference type="PANTHER" id="PTHR24292:SF100">
    <property type="entry name" value="CYTOCHROME P450 6A16, ISOFORM B-RELATED"/>
    <property type="match status" value="1"/>
</dbReference>
<name>A0AAN7SEV3_9COLE</name>
<keyword evidence="12" id="KW-0472">Membrane</keyword>
<evidence type="ECO:0000256" key="2">
    <source>
        <dbReference type="ARBA" id="ARBA00004174"/>
    </source>
</evidence>
<evidence type="ECO:0000256" key="13">
    <source>
        <dbReference type="PIRSR" id="PIRSR602401-1"/>
    </source>
</evidence>
<dbReference type="PROSITE" id="PS00086">
    <property type="entry name" value="CYTOCHROME_P450"/>
    <property type="match status" value="1"/>
</dbReference>
<dbReference type="GO" id="GO:0004497">
    <property type="term" value="F:monooxygenase activity"/>
    <property type="evidence" value="ECO:0007669"/>
    <property type="project" value="UniProtKB-KW"/>
</dbReference>
<keyword evidence="6 13" id="KW-0479">Metal-binding</keyword>
<comment type="caution">
    <text evidence="15">The sequence shown here is derived from an EMBL/GenBank/DDBJ whole genome shotgun (WGS) entry which is preliminary data.</text>
</comment>
<reference evidence="16" key="1">
    <citation type="submission" date="2023-01" db="EMBL/GenBank/DDBJ databases">
        <title>Key to firefly adult light organ development and bioluminescence: homeobox transcription factors regulate luciferase expression and transportation to peroxisome.</title>
        <authorList>
            <person name="Fu X."/>
        </authorList>
    </citation>
    <scope>NUCLEOTIDE SEQUENCE [LARGE SCALE GENOMIC DNA]</scope>
</reference>
<accession>A0AAN7SEV3</accession>
<organism evidence="15 16">
    <name type="scientific">Aquatica leii</name>
    <dbReference type="NCBI Taxonomy" id="1421715"/>
    <lineage>
        <taxon>Eukaryota</taxon>
        <taxon>Metazoa</taxon>
        <taxon>Ecdysozoa</taxon>
        <taxon>Arthropoda</taxon>
        <taxon>Hexapoda</taxon>
        <taxon>Insecta</taxon>
        <taxon>Pterygota</taxon>
        <taxon>Neoptera</taxon>
        <taxon>Endopterygota</taxon>
        <taxon>Coleoptera</taxon>
        <taxon>Polyphaga</taxon>
        <taxon>Elateriformia</taxon>
        <taxon>Elateroidea</taxon>
        <taxon>Lampyridae</taxon>
        <taxon>Luciolinae</taxon>
        <taxon>Aquatica</taxon>
    </lineage>
</organism>
<evidence type="ECO:0000256" key="4">
    <source>
        <dbReference type="ARBA" id="ARBA00010617"/>
    </source>
</evidence>
<dbReference type="PRINTS" id="PR00385">
    <property type="entry name" value="P450"/>
</dbReference>
<dbReference type="EMBL" id="JARPUR010000004">
    <property type="protein sequence ID" value="KAK4878612.1"/>
    <property type="molecule type" value="Genomic_DNA"/>
</dbReference>
<evidence type="ECO:0000256" key="11">
    <source>
        <dbReference type="ARBA" id="ARBA00023033"/>
    </source>
</evidence>
<dbReference type="Gene3D" id="1.10.630.10">
    <property type="entry name" value="Cytochrome P450"/>
    <property type="match status" value="1"/>
</dbReference>
<dbReference type="GO" id="GO:0005789">
    <property type="term" value="C:endoplasmic reticulum membrane"/>
    <property type="evidence" value="ECO:0007669"/>
    <property type="project" value="UniProtKB-SubCell"/>
</dbReference>
<evidence type="ECO:0000256" key="10">
    <source>
        <dbReference type="ARBA" id="ARBA00023004"/>
    </source>
</evidence>
<dbReference type="InterPro" id="IPR036396">
    <property type="entry name" value="Cyt_P450_sf"/>
</dbReference>
<dbReference type="PANTHER" id="PTHR24292">
    <property type="entry name" value="CYTOCHROME P450"/>
    <property type="match status" value="1"/>
</dbReference>
<dbReference type="FunFam" id="1.10.630.10:FF:000042">
    <property type="entry name" value="Cytochrome P450"/>
    <property type="match status" value="1"/>
</dbReference>
<keyword evidence="10 13" id="KW-0408">Iron</keyword>
<evidence type="ECO:0000256" key="3">
    <source>
        <dbReference type="ARBA" id="ARBA00004406"/>
    </source>
</evidence>
<keyword evidence="9 14" id="KW-0560">Oxidoreductase</keyword>
<dbReference type="PRINTS" id="PR00463">
    <property type="entry name" value="EP450I"/>
</dbReference>
<dbReference type="InterPro" id="IPR001128">
    <property type="entry name" value="Cyt_P450"/>
</dbReference>
<dbReference type="InterPro" id="IPR002401">
    <property type="entry name" value="Cyt_P450_E_grp-I"/>
</dbReference>
<evidence type="ECO:0000256" key="8">
    <source>
        <dbReference type="ARBA" id="ARBA00022848"/>
    </source>
</evidence>
<evidence type="ECO:0000256" key="6">
    <source>
        <dbReference type="ARBA" id="ARBA00022723"/>
    </source>
</evidence>
<dbReference type="GO" id="GO:0005506">
    <property type="term" value="F:iron ion binding"/>
    <property type="evidence" value="ECO:0007669"/>
    <property type="project" value="InterPro"/>
</dbReference>
<dbReference type="Pfam" id="PF00067">
    <property type="entry name" value="p450"/>
    <property type="match status" value="1"/>
</dbReference>
<dbReference type="Proteomes" id="UP001353858">
    <property type="component" value="Unassembled WGS sequence"/>
</dbReference>
<keyword evidence="7" id="KW-0256">Endoplasmic reticulum</keyword>
<comment type="cofactor">
    <cofactor evidence="1 13">
        <name>heme</name>
        <dbReference type="ChEBI" id="CHEBI:30413"/>
    </cofactor>
</comment>
<evidence type="ECO:0008006" key="17">
    <source>
        <dbReference type="Google" id="ProtNLM"/>
    </source>
</evidence>
<feature type="binding site" description="axial binding residue" evidence="13">
    <location>
        <position position="480"/>
    </location>
    <ligand>
        <name>heme</name>
        <dbReference type="ChEBI" id="CHEBI:30413"/>
    </ligand>
    <ligandPart>
        <name>Fe</name>
        <dbReference type="ChEBI" id="CHEBI:18248"/>
    </ligandPart>
</feature>
<keyword evidence="5 13" id="KW-0349">Heme</keyword>
<sequence>MGEKTTKKCRICLMEIETEQFYFLHNENKLMLQFKLLDFLPQLNLNITPNPIICNGSIIAYCKWVYTYWERLGVPYLEPSIPFGTNKDVFLVKCSQAELAAKQYKTAKARGYKHVGIFGFIRPEYMPIDLELLKHILVKDFNHFTDRGFYCNEEIDPLAGNLFVLNGNRWKKIRAKLTPTFTSGKMKLMFNLVVECYEKLKKSIDTERKKGPVNIKNFLEQFSIDVIGSCAFGLDCNSFGETESNFWKYSKQIFAPTVGNIIKSVCSVYFRSINKFFKWKIIPSDVSDFFLSVVRNSAEYRKTNNVVRNDFLQILIELMKGESGLTIEEITAEALVFFLAGFETSSATLTYALLELAAHQDIQQKLREEVKTVMERHNQVMTYESLKEMVYMQQVFEEVLRKYPPLSFLNRVCTEEYLIPNTDITLKKGTNVLISIMGIHHDPEYFPEPEKFDPERFSLENKQKLNHFSYMPFGEGPRLCIGSRFAYLQMRIALSSLIQNYKFTLNEQTKLPMKIDPKSLVIYPMDPIWLDVEKL</sequence>
<dbReference type="InterPro" id="IPR050476">
    <property type="entry name" value="Insect_CytP450_Detox"/>
</dbReference>
<dbReference type="SUPFAM" id="SSF48264">
    <property type="entry name" value="Cytochrome P450"/>
    <property type="match status" value="1"/>
</dbReference>
<keyword evidence="11 14" id="KW-0503">Monooxygenase</keyword>
<dbReference type="InterPro" id="IPR017972">
    <property type="entry name" value="Cyt_P450_CS"/>
</dbReference>
<dbReference type="GO" id="GO:0016705">
    <property type="term" value="F:oxidoreductase activity, acting on paired donors, with incorporation or reduction of molecular oxygen"/>
    <property type="evidence" value="ECO:0007669"/>
    <property type="project" value="InterPro"/>
</dbReference>
<evidence type="ECO:0000256" key="5">
    <source>
        <dbReference type="ARBA" id="ARBA00022617"/>
    </source>
</evidence>
<dbReference type="AlphaFoldDB" id="A0AAN7SEV3"/>
<evidence type="ECO:0000313" key="16">
    <source>
        <dbReference type="Proteomes" id="UP001353858"/>
    </source>
</evidence>
<dbReference type="CDD" id="cd11056">
    <property type="entry name" value="CYP6-like"/>
    <property type="match status" value="1"/>
</dbReference>
<comment type="subcellular location">
    <subcellularLocation>
        <location evidence="3">Endoplasmic reticulum membrane</location>
        <topology evidence="3">Peripheral membrane protein</topology>
    </subcellularLocation>
    <subcellularLocation>
        <location evidence="2">Microsome membrane</location>
        <topology evidence="2">Peripheral membrane protein</topology>
    </subcellularLocation>
</comment>
<evidence type="ECO:0000256" key="9">
    <source>
        <dbReference type="ARBA" id="ARBA00023002"/>
    </source>
</evidence>
<comment type="similarity">
    <text evidence="4 14">Belongs to the cytochrome P450 family.</text>
</comment>